<dbReference type="InterPro" id="IPR006175">
    <property type="entry name" value="YjgF/YER057c/UK114"/>
</dbReference>
<dbReference type="Proteomes" id="UP000001225">
    <property type="component" value="Chromosome"/>
</dbReference>
<accession>A9I9J3</accession>
<sequence>MSRISRLSSTTPLPLSRAVMANGFLFASGQIPVDASGQIVRGDIVTQTEAVLDRIAETLAKAGCRLSDVVRATVWLSDLALFNDFNKVYAARFGHSLPARSTVQARLVQDVDVEIEVQALLPERRPPGPVSEA</sequence>
<dbReference type="AlphaFoldDB" id="A9I9J3"/>
<dbReference type="GO" id="GO:0005829">
    <property type="term" value="C:cytosol"/>
    <property type="evidence" value="ECO:0007669"/>
    <property type="project" value="TreeGrafter"/>
</dbReference>
<reference evidence="1 2" key="1">
    <citation type="journal article" date="2008" name="BMC Genomics">
        <title>The missing link: Bordetella petrii is endowed with both the metabolic versatility of environmental bacteria and virulence traits of pathogenic Bordetellae.</title>
        <authorList>
            <person name="Gross R."/>
            <person name="Guzman C.A."/>
            <person name="Sebaihia M."/>
            <person name="Martins Dos Santos V.A."/>
            <person name="Pieper D.H."/>
            <person name="Koebnik R."/>
            <person name="Lechner M."/>
            <person name="Bartels D."/>
            <person name="Buhrmester J."/>
            <person name="Choudhuri J.V."/>
            <person name="Ebensen T."/>
            <person name="Gaigalat L."/>
            <person name="Herrmann S."/>
            <person name="Khachane A.N."/>
            <person name="Larisch C."/>
            <person name="Link S."/>
            <person name="Linke B."/>
            <person name="Meyer F."/>
            <person name="Mormann S."/>
            <person name="Nakunst D."/>
            <person name="Rueckert C."/>
            <person name="Schneiker-Bekel S."/>
            <person name="Schulze K."/>
            <person name="Vorhoelter F.J."/>
            <person name="Yevsa T."/>
            <person name="Engle J.T."/>
            <person name="Goldman W.E."/>
            <person name="Puehler A."/>
            <person name="Goebel U.B."/>
            <person name="Goesmann A."/>
            <person name="Bloecker H."/>
            <person name="Kaiser O."/>
            <person name="Martinez-Arias R."/>
        </authorList>
    </citation>
    <scope>NUCLEOTIDE SEQUENCE [LARGE SCALE GENOMIC DNA]</scope>
    <source>
        <strain evidence="2">ATCC BAA-461 / DSM 12804 / CCUG 43448 / CIP 107267 / Se-1111R</strain>
    </source>
</reference>
<keyword evidence="2" id="KW-1185">Reference proteome</keyword>
<dbReference type="CDD" id="cd00448">
    <property type="entry name" value="YjgF_YER057c_UK114_family"/>
    <property type="match status" value="1"/>
</dbReference>
<dbReference type="PANTHER" id="PTHR11803">
    <property type="entry name" value="2-IMINOBUTANOATE/2-IMINOPROPANOATE DEAMINASE RIDA"/>
    <property type="match status" value="1"/>
</dbReference>
<evidence type="ECO:0000313" key="1">
    <source>
        <dbReference type="EMBL" id="CAP44471.1"/>
    </source>
</evidence>
<proteinExistence type="predicted"/>
<dbReference type="Gene3D" id="3.30.1330.40">
    <property type="entry name" value="RutC-like"/>
    <property type="match status" value="1"/>
</dbReference>
<dbReference type="PANTHER" id="PTHR11803:SF39">
    <property type="entry name" value="2-IMINOBUTANOATE_2-IMINOPROPANOATE DEAMINASE"/>
    <property type="match status" value="1"/>
</dbReference>
<organism evidence="1 2">
    <name type="scientific">Bordetella petrii (strain ATCC BAA-461 / DSM 12804 / CCUG 43448 / CIP 107267 / Se-1111R)</name>
    <dbReference type="NCBI Taxonomy" id="340100"/>
    <lineage>
        <taxon>Bacteria</taxon>
        <taxon>Pseudomonadati</taxon>
        <taxon>Pseudomonadota</taxon>
        <taxon>Betaproteobacteria</taxon>
        <taxon>Burkholderiales</taxon>
        <taxon>Alcaligenaceae</taxon>
        <taxon>Bordetella</taxon>
    </lineage>
</organism>
<gene>
    <name evidence="1" type="ordered locus">Bpet4123</name>
</gene>
<dbReference type="EMBL" id="AM902716">
    <property type="protein sequence ID" value="CAP44471.1"/>
    <property type="molecule type" value="Genomic_DNA"/>
</dbReference>
<name>A9I9J3_BORPD</name>
<evidence type="ECO:0000313" key="2">
    <source>
        <dbReference type="Proteomes" id="UP000001225"/>
    </source>
</evidence>
<dbReference type="STRING" id="94624.Bpet4123"/>
<dbReference type="KEGG" id="bpt:Bpet4123"/>
<dbReference type="Pfam" id="PF01042">
    <property type="entry name" value="Ribonuc_L-PSP"/>
    <property type="match status" value="1"/>
</dbReference>
<dbReference type="eggNOG" id="COG0251">
    <property type="taxonomic scope" value="Bacteria"/>
</dbReference>
<dbReference type="GO" id="GO:0019239">
    <property type="term" value="F:deaminase activity"/>
    <property type="evidence" value="ECO:0007669"/>
    <property type="project" value="TreeGrafter"/>
</dbReference>
<dbReference type="InterPro" id="IPR035959">
    <property type="entry name" value="RutC-like_sf"/>
</dbReference>
<dbReference type="SUPFAM" id="SSF55298">
    <property type="entry name" value="YjgF-like"/>
    <property type="match status" value="1"/>
</dbReference>
<protein>
    <submittedName>
        <fullName evidence="1">Endoribonuclease</fullName>
    </submittedName>
</protein>